<evidence type="ECO:0000256" key="2">
    <source>
        <dbReference type="ARBA" id="ARBA00022737"/>
    </source>
</evidence>
<dbReference type="EMBL" id="CP071793">
    <property type="protein sequence ID" value="QTD48746.1"/>
    <property type="molecule type" value="Genomic_DNA"/>
</dbReference>
<organism evidence="6 7">
    <name type="scientific">Sulfidibacter corallicola</name>
    <dbReference type="NCBI Taxonomy" id="2818388"/>
    <lineage>
        <taxon>Bacteria</taxon>
        <taxon>Pseudomonadati</taxon>
        <taxon>Acidobacteriota</taxon>
        <taxon>Holophagae</taxon>
        <taxon>Acanthopleuribacterales</taxon>
        <taxon>Acanthopleuribacteraceae</taxon>
        <taxon>Sulfidibacter</taxon>
    </lineage>
</organism>
<evidence type="ECO:0000256" key="5">
    <source>
        <dbReference type="SAM" id="SignalP"/>
    </source>
</evidence>
<dbReference type="Proteomes" id="UP000663929">
    <property type="component" value="Chromosome"/>
</dbReference>
<dbReference type="InterPro" id="IPR013517">
    <property type="entry name" value="FG-GAP"/>
</dbReference>
<proteinExistence type="predicted"/>
<gene>
    <name evidence="6" type="ORF">J3U87_24460</name>
</gene>
<evidence type="ECO:0000256" key="3">
    <source>
        <dbReference type="ARBA" id="ARBA00022801"/>
    </source>
</evidence>
<dbReference type="GO" id="GO:0016787">
    <property type="term" value="F:hydrolase activity"/>
    <property type="evidence" value="ECO:0007669"/>
    <property type="project" value="UniProtKB-KW"/>
</dbReference>
<dbReference type="PANTHER" id="PTHR23221">
    <property type="entry name" value="GLYCOSYLPHOSPHATIDYLINOSITOL PHOSPHOLIPASE D"/>
    <property type="match status" value="1"/>
</dbReference>
<dbReference type="InterPro" id="IPR028994">
    <property type="entry name" value="Integrin_alpha_N"/>
</dbReference>
<dbReference type="Gene3D" id="2.130.10.130">
    <property type="entry name" value="Integrin alpha, N-terminal"/>
    <property type="match status" value="2"/>
</dbReference>
<name>A0A8A4TFM8_SULCO</name>
<dbReference type="Pfam" id="PF13517">
    <property type="entry name" value="FG-GAP_3"/>
    <property type="match status" value="1"/>
</dbReference>
<keyword evidence="1 5" id="KW-0732">Signal</keyword>
<keyword evidence="4" id="KW-0325">Glycoprotein</keyword>
<keyword evidence="2" id="KW-0677">Repeat</keyword>
<dbReference type="Pfam" id="PF01839">
    <property type="entry name" value="FG-GAP"/>
    <property type="match status" value="2"/>
</dbReference>
<evidence type="ECO:0000313" key="7">
    <source>
        <dbReference type="Proteomes" id="UP000663929"/>
    </source>
</evidence>
<keyword evidence="7" id="KW-1185">Reference proteome</keyword>
<dbReference type="SMART" id="SM00191">
    <property type="entry name" value="Int_alpha"/>
    <property type="match status" value="3"/>
</dbReference>
<evidence type="ECO:0000256" key="1">
    <source>
        <dbReference type="ARBA" id="ARBA00022729"/>
    </source>
</evidence>
<evidence type="ECO:0000313" key="6">
    <source>
        <dbReference type="EMBL" id="QTD48746.1"/>
    </source>
</evidence>
<dbReference type="KEGG" id="scor:J3U87_24460"/>
<feature type="signal peptide" evidence="5">
    <location>
        <begin position="1"/>
        <end position="19"/>
    </location>
</feature>
<keyword evidence="3" id="KW-0378">Hydrolase</keyword>
<protein>
    <submittedName>
        <fullName evidence="6">VCBS repeat-containing protein</fullName>
    </submittedName>
</protein>
<dbReference type="RefSeq" id="WP_237378397.1">
    <property type="nucleotide sequence ID" value="NZ_CP071793.1"/>
</dbReference>
<reference evidence="6" key="1">
    <citation type="submission" date="2021-03" db="EMBL/GenBank/DDBJ databases">
        <title>Acanthopleuribacteraceae sp. M133.</title>
        <authorList>
            <person name="Wang G."/>
        </authorList>
    </citation>
    <scope>NUCLEOTIDE SEQUENCE</scope>
    <source>
        <strain evidence="6">M133</strain>
    </source>
</reference>
<dbReference type="PANTHER" id="PTHR23221:SF7">
    <property type="entry name" value="PHOSPHATIDYLINOSITOL-GLYCAN-SPECIFIC PHOSPHOLIPASE D"/>
    <property type="match status" value="1"/>
</dbReference>
<feature type="chain" id="PRO_5035230176" evidence="5">
    <location>
        <begin position="20"/>
        <end position="581"/>
    </location>
</feature>
<sequence>MRMWFLFLLSFSIFPPCSGQVNITVPEYKITSPSGLTNEKFGHIIKKGHFNDDEYADLLIVEADYRERHGEKVGRVCLYYGREGDFPSAPDLWIEGTHVIPFANKRGIHRIAVGDLDQDGYDDLVVANPTYGSDDHVKKRGYFSVYLSRSDGSGLQAEEPFFTMEGEDEPRSLAQRLDIGDINGDGADDLVVTGPYGLVDGRSYYGKIYIWFGGNGIDAPHTFDETADFVFGGSVDDDNLGLYLVLGDVDGDGVRDVVTTWGDQLGRKIYIYPGGPEFLSQPTYRSNNWHDLRLRLCADFNGDGRDDVIFEARNGNRWEMWLLPGGDTIDFDAAVRLESLNGFLATHAEDVDGDGLHDMFVNERTGNRHYVNAYRGHPDAFLDLANPHFVIQDHDASRGELVNNVVPVVRDACRIDLVGMSKADPDGQLVHVYRSEKRPFSIDSGWIAQGLVPIEVTLMPGCVDLTDTEIHWRVDPEIAHTAQGPTMTFLSNPDPGVTHCEATITEPDGGQEHSLAFQVMVAEDPAYFDYNGDGCNSRADILAFVADRWGWDEADADDPNGDGRVDIRDLFYLPIHGRPCP</sequence>
<dbReference type="InterPro" id="IPR013519">
    <property type="entry name" value="Int_alpha_beta-p"/>
</dbReference>
<accession>A0A8A4TFM8</accession>
<dbReference type="AlphaFoldDB" id="A0A8A4TFM8"/>
<dbReference type="SUPFAM" id="SSF69318">
    <property type="entry name" value="Integrin alpha N-terminal domain"/>
    <property type="match status" value="1"/>
</dbReference>
<evidence type="ECO:0000256" key="4">
    <source>
        <dbReference type="ARBA" id="ARBA00023180"/>
    </source>
</evidence>